<dbReference type="InterPro" id="IPR001869">
    <property type="entry name" value="Thiol_cytolysin"/>
</dbReference>
<evidence type="ECO:0000256" key="11">
    <source>
        <dbReference type="ARBA" id="ARBA00023026"/>
    </source>
</evidence>
<dbReference type="GO" id="GO:0031640">
    <property type="term" value="P:killing of cells of another organism"/>
    <property type="evidence" value="ECO:0007669"/>
    <property type="project" value="UniProtKB-KW"/>
</dbReference>
<accession>A0A7U3YL07</accession>
<feature type="domain" description="Thiol-activated cytolysin C-terminal" evidence="14">
    <location>
        <begin position="369"/>
        <end position="466"/>
    </location>
</feature>
<dbReference type="InterPro" id="IPR035390">
    <property type="entry name" value="Thiol_cytolys_C"/>
</dbReference>
<dbReference type="KEGG" id="dpr:Despr_1128"/>
<keyword evidence="7" id="KW-0812">Transmembrane</keyword>
<evidence type="ECO:0000256" key="4">
    <source>
        <dbReference type="ARBA" id="ARBA00022452"/>
    </source>
</evidence>
<dbReference type="GO" id="GO:0033644">
    <property type="term" value="C:host cell membrane"/>
    <property type="evidence" value="ECO:0007669"/>
    <property type="project" value="UniProtKB-SubCell"/>
</dbReference>
<evidence type="ECO:0000259" key="14">
    <source>
        <dbReference type="Pfam" id="PF17440"/>
    </source>
</evidence>
<dbReference type="GO" id="GO:0090729">
    <property type="term" value="F:toxin activity"/>
    <property type="evidence" value="ECO:0007669"/>
    <property type="project" value="UniProtKB-KW"/>
</dbReference>
<evidence type="ECO:0000256" key="1">
    <source>
        <dbReference type="ARBA" id="ARBA00004301"/>
    </source>
</evidence>
<evidence type="ECO:0000256" key="3">
    <source>
        <dbReference type="ARBA" id="ARBA00008503"/>
    </source>
</evidence>
<evidence type="ECO:0000313" key="15">
    <source>
        <dbReference type="EMBL" id="ADW17300.1"/>
    </source>
</evidence>
<evidence type="ECO:0000256" key="9">
    <source>
        <dbReference type="ARBA" id="ARBA00022852"/>
    </source>
</evidence>
<dbReference type="Gene3D" id="3.40.30.40">
    <property type="entry name" value="Perfringolysin"/>
    <property type="match status" value="1"/>
</dbReference>
<gene>
    <name evidence="15" type="ordered locus">Despr_1128</name>
</gene>
<keyword evidence="11" id="KW-0843">Virulence</keyword>
<proteinExistence type="inferred from homology"/>
<dbReference type="GO" id="GO:0005576">
    <property type="term" value="C:extracellular region"/>
    <property type="evidence" value="ECO:0007669"/>
    <property type="project" value="UniProtKB-SubCell"/>
</dbReference>
<name>A0A7U3YL07_DESPD</name>
<dbReference type="InterPro" id="IPR036363">
    <property type="entry name" value="Thiol_cytolysin_ab_sf"/>
</dbReference>
<comment type="similarity">
    <text evidence="3">Belongs to the cholesterol-dependent cytolysin family.</text>
</comment>
<dbReference type="InterPro" id="IPR038700">
    <property type="entry name" value="Thiol_cytolys_C_sf"/>
</dbReference>
<dbReference type="InterPro" id="IPR036359">
    <property type="entry name" value="Thiol_cytolysin_sf"/>
</dbReference>
<evidence type="ECO:0000256" key="8">
    <source>
        <dbReference type="ARBA" id="ARBA00022735"/>
    </source>
</evidence>
<sequence>MGNNRALINDKLASLQYNPKTVMVFNGTSISNIDLPAEERFDDSTYIVMTREKCSYEADFDIAVPSAYEDVTYPGALLVASNDLLDGKPQELAVDKDRVNITVDLPGATDISFKVVPTFANVRAGINDILSKWFDSHGGEWSLPANFQYSSSLVYDENELMLKFGCDISYLKQKLSIDFSSTRAEKKSVYLIRFKQIFYSVSAERPAKPADIFAESTTWEDLARAGISEEHPPLFVKNVQYGRQIFLKFESKLSSTELETTIKGTCSKDGLKIDANASAALKEKLSQIDVSIVVHGGSEAVYNGLSLNSMDDVQKINRIIWDNTLLSRTNTAAPLNYYTVFLKDGVSAGVHGTTEYVAEKTERYSGGEIRLEHSGWYVARFTVTWDEISYENGLKVIRHKGWEGNGKDRTAPFSTTIPLRGNARNISIKTEGCTGLAWEWWRTSGYKVGRALVPLRTVSIGGTTLHQTFSMTPAD</sequence>
<evidence type="ECO:0000256" key="2">
    <source>
        <dbReference type="ARBA" id="ARBA00004613"/>
    </source>
</evidence>
<comment type="subcellular location">
    <subcellularLocation>
        <location evidence="1">Host membrane</location>
        <topology evidence="1">Multi-pass membrane protein</topology>
    </subcellularLocation>
    <subcellularLocation>
        <location evidence="2">Secreted</location>
    </subcellularLocation>
</comment>
<dbReference type="Gene3D" id="3.30.1040.20">
    <property type="match status" value="1"/>
</dbReference>
<evidence type="ECO:0000256" key="13">
    <source>
        <dbReference type="ARBA" id="ARBA00023136"/>
    </source>
</evidence>
<keyword evidence="16" id="KW-1185">Reference proteome</keyword>
<keyword evidence="5" id="KW-0964">Secreted</keyword>
<evidence type="ECO:0000256" key="6">
    <source>
        <dbReference type="ARBA" id="ARBA00022656"/>
    </source>
</evidence>
<keyword evidence="10" id="KW-1043">Host membrane</keyword>
<evidence type="ECO:0000256" key="10">
    <source>
        <dbReference type="ARBA" id="ARBA00022870"/>
    </source>
</evidence>
<dbReference type="Pfam" id="PF17440">
    <property type="entry name" value="Thiol_cytolys_C"/>
    <property type="match status" value="1"/>
</dbReference>
<keyword evidence="6" id="KW-0800">Toxin</keyword>
<dbReference type="SUPFAM" id="SSF56978">
    <property type="entry name" value="Perfringolysin"/>
    <property type="match status" value="1"/>
</dbReference>
<dbReference type="RefSeq" id="WP_015723843.1">
    <property type="nucleotide sequence ID" value="NC_014972.1"/>
</dbReference>
<dbReference type="Gene3D" id="2.60.40.1430">
    <property type="entry name" value="Perfringolysin, domain 4"/>
    <property type="match status" value="1"/>
</dbReference>
<keyword evidence="8" id="KW-0354">Hemolysis</keyword>
<evidence type="ECO:0000256" key="7">
    <source>
        <dbReference type="ARBA" id="ARBA00022692"/>
    </source>
</evidence>
<dbReference type="Gene3D" id="3.90.840.10">
    <property type="entry name" value="Thiol-activated cytolysin superfamily/Thiol-activated cytolysin, alpha-beta domain"/>
    <property type="match status" value="1"/>
</dbReference>
<keyword evidence="4" id="KW-1134">Transmembrane beta strand</keyword>
<protein>
    <submittedName>
        <fullName evidence="15">Thiol-activated cytolysin</fullName>
    </submittedName>
</protein>
<dbReference type="GO" id="GO:0015485">
    <property type="term" value="F:cholesterol binding"/>
    <property type="evidence" value="ECO:0007669"/>
    <property type="project" value="InterPro"/>
</dbReference>
<dbReference type="Proteomes" id="UP000006365">
    <property type="component" value="Chromosome"/>
</dbReference>
<keyword evidence="12" id="KW-0446">Lipid-binding</keyword>
<evidence type="ECO:0000256" key="5">
    <source>
        <dbReference type="ARBA" id="ARBA00022525"/>
    </source>
</evidence>
<dbReference type="Pfam" id="PF01289">
    <property type="entry name" value="Thiol_cytolysin"/>
    <property type="match status" value="1"/>
</dbReference>
<dbReference type="PRINTS" id="PR01400">
    <property type="entry name" value="TACYTOLYSIN"/>
</dbReference>
<keyword evidence="9" id="KW-0204">Cytolysis</keyword>
<dbReference type="EMBL" id="CP002364">
    <property type="protein sequence ID" value="ADW17300.1"/>
    <property type="molecule type" value="Genomic_DNA"/>
</dbReference>
<evidence type="ECO:0000256" key="12">
    <source>
        <dbReference type="ARBA" id="ARBA00023121"/>
    </source>
</evidence>
<organism evidence="15 16">
    <name type="scientific">Desulfobulbus propionicus (strain ATCC 33891 / DSM 2032 / VKM B-1956 / 1pr3)</name>
    <dbReference type="NCBI Taxonomy" id="577650"/>
    <lineage>
        <taxon>Bacteria</taxon>
        <taxon>Pseudomonadati</taxon>
        <taxon>Thermodesulfobacteriota</taxon>
        <taxon>Desulfobulbia</taxon>
        <taxon>Desulfobulbales</taxon>
        <taxon>Desulfobulbaceae</taxon>
        <taxon>Desulfobulbus</taxon>
    </lineage>
</organism>
<dbReference type="AlphaFoldDB" id="A0A7U3YL07"/>
<keyword evidence="13" id="KW-0472">Membrane</keyword>
<reference evidence="15 16" key="1">
    <citation type="journal article" date="2011" name="Stand. Genomic Sci.">
        <title>Complete genome sequence of Desulfobulbus propionicus type strain (1pr3).</title>
        <authorList>
            <person name="Pagani I."/>
            <person name="Lapidus A."/>
            <person name="Nolan M."/>
            <person name="Lucas S."/>
            <person name="Hammon N."/>
            <person name="Deshpande S."/>
            <person name="Cheng J.F."/>
            <person name="Chertkov O."/>
            <person name="Davenport K."/>
            <person name="Tapia R."/>
            <person name="Han C."/>
            <person name="Goodwin L."/>
            <person name="Pitluck S."/>
            <person name="Liolios K."/>
            <person name="Mavromatis K."/>
            <person name="Ivanova N."/>
            <person name="Mikhailova N."/>
            <person name="Pati A."/>
            <person name="Chen A."/>
            <person name="Palaniappan K."/>
            <person name="Land M."/>
            <person name="Hauser L."/>
            <person name="Chang Y.J."/>
            <person name="Jeffries C.D."/>
            <person name="Detter J.C."/>
            <person name="Brambilla E."/>
            <person name="Kannan K.P."/>
            <person name="Djao O.D."/>
            <person name="Rohde M."/>
            <person name="Pukall R."/>
            <person name="Spring S."/>
            <person name="Goker M."/>
            <person name="Sikorski J."/>
            <person name="Woyke T."/>
            <person name="Bristow J."/>
            <person name="Eisen J.A."/>
            <person name="Markowitz V."/>
            <person name="Hugenholtz P."/>
            <person name="Kyrpides N.C."/>
            <person name="Klenk H.P."/>
        </authorList>
    </citation>
    <scope>NUCLEOTIDE SEQUENCE [LARGE SCALE GENOMIC DNA]</scope>
    <source>
        <strain evidence="16">ATCC 33891 / DSM 2032 / 1pr3</strain>
    </source>
</reference>
<evidence type="ECO:0000313" key="16">
    <source>
        <dbReference type="Proteomes" id="UP000006365"/>
    </source>
</evidence>